<evidence type="ECO:0000313" key="6">
    <source>
        <dbReference type="Proteomes" id="UP000244162"/>
    </source>
</evidence>
<proteinExistence type="predicted"/>
<dbReference type="Proteomes" id="UP000244162">
    <property type="component" value="Unassembled WGS sequence"/>
</dbReference>
<dbReference type="GO" id="GO:0043565">
    <property type="term" value="F:sequence-specific DNA binding"/>
    <property type="evidence" value="ECO:0007669"/>
    <property type="project" value="InterPro"/>
</dbReference>
<organism evidence="5 6">
    <name type="scientific">Sphingomonas oleivorans</name>
    <dbReference type="NCBI Taxonomy" id="1735121"/>
    <lineage>
        <taxon>Bacteria</taxon>
        <taxon>Pseudomonadati</taxon>
        <taxon>Pseudomonadota</taxon>
        <taxon>Alphaproteobacteria</taxon>
        <taxon>Sphingomonadales</taxon>
        <taxon>Sphingomonadaceae</taxon>
        <taxon>Sphingomonas</taxon>
    </lineage>
</organism>
<evidence type="ECO:0000256" key="1">
    <source>
        <dbReference type="ARBA" id="ARBA00023015"/>
    </source>
</evidence>
<dbReference type="PRINTS" id="PR00032">
    <property type="entry name" value="HTHARAC"/>
</dbReference>
<feature type="domain" description="HTH araC/xylS-type" evidence="4">
    <location>
        <begin position="190"/>
        <end position="288"/>
    </location>
</feature>
<dbReference type="OrthoDB" id="7470293at2"/>
<evidence type="ECO:0000259" key="4">
    <source>
        <dbReference type="PROSITE" id="PS01124"/>
    </source>
</evidence>
<dbReference type="EMBL" id="NWBU01000005">
    <property type="protein sequence ID" value="PTQ12045.1"/>
    <property type="molecule type" value="Genomic_DNA"/>
</dbReference>
<dbReference type="InterPro" id="IPR009057">
    <property type="entry name" value="Homeodomain-like_sf"/>
</dbReference>
<dbReference type="Pfam" id="PF12833">
    <property type="entry name" value="HTH_18"/>
    <property type="match status" value="1"/>
</dbReference>
<dbReference type="RefSeq" id="WP_107966910.1">
    <property type="nucleotide sequence ID" value="NZ_NWBU01000005.1"/>
</dbReference>
<protein>
    <submittedName>
        <fullName evidence="5">AraC family transcriptional regulator</fullName>
    </submittedName>
</protein>
<reference evidence="5 6" key="1">
    <citation type="submission" date="2017-09" db="EMBL/GenBank/DDBJ databases">
        <title>Sphingomonas panjinensis sp.nov., isolated from oil-contaminated soil.</title>
        <authorList>
            <person name="Wang L."/>
            <person name="Chen L."/>
        </authorList>
    </citation>
    <scope>NUCLEOTIDE SEQUENCE [LARGE SCALE GENOMIC DNA]</scope>
    <source>
        <strain evidence="5 6">FW-11</strain>
    </source>
</reference>
<dbReference type="SMART" id="SM00342">
    <property type="entry name" value="HTH_ARAC"/>
    <property type="match status" value="1"/>
</dbReference>
<dbReference type="InterPro" id="IPR018060">
    <property type="entry name" value="HTH_AraC"/>
</dbReference>
<keyword evidence="3" id="KW-0804">Transcription</keyword>
<gene>
    <name evidence="5" type="ORF">CLG96_05565</name>
</gene>
<keyword evidence="2" id="KW-0238">DNA-binding</keyword>
<keyword evidence="6" id="KW-1185">Reference proteome</keyword>
<dbReference type="InterPro" id="IPR050204">
    <property type="entry name" value="AraC_XylS_family_regulators"/>
</dbReference>
<comment type="caution">
    <text evidence="5">The sequence shown here is derived from an EMBL/GenBank/DDBJ whole genome shotgun (WGS) entry which is preliminary data.</text>
</comment>
<sequence>MASQGYERRIEPVAKEWRSHAWNSGIFDTARRDYTPCVEGIIRTPQHVVMLTMSGSAERLEVHSDCGHRFTGPDKAGAVSFVPAGCERRLSLIGVASKWASISLDPALFEPAEDELHGRLDIGAFSNVEDPLAAAIISEFAALLARDGALDPAYCEAMSCALARHLVARYGEKRNLPALRSWKLPPWRLRRITEYVEAHLDGAIRIADLAALAGLSPGYFHRAFRETTGQTPLDFINGRRVRRAGELIRRTDASLAQIALEVGFVSPSHFTRTFRACTGINPSAWRRNDRA</sequence>
<dbReference type="PROSITE" id="PS01124">
    <property type="entry name" value="HTH_ARAC_FAMILY_2"/>
    <property type="match status" value="1"/>
</dbReference>
<dbReference type="GO" id="GO:0003700">
    <property type="term" value="F:DNA-binding transcription factor activity"/>
    <property type="evidence" value="ECO:0007669"/>
    <property type="project" value="InterPro"/>
</dbReference>
<dbReference type="SUPFAM" id="SSF46689">
    <property type="entry name" value="Homeodomain-like"/>
    <property type="match status" value="2"/>
</dbReference>
<dbReference type="InterPro" id="IPR020449">
    <property type="entry name" value="Tscrpt_reg_AraC-type_HTH"/>
</dbReference>
<dbReference type="Gene3D" id="1.10.10.60">
    <property type="entry name" value="Homeodomain-like"/>
    <property type="match status" value="2"/>
</dbReference>
<dbReference type="PANTHER" id="PTHR46796:SF6">
    <property type="entry name" value="ARAC SUBFAMILY"/>
    <property type="match status" value="1"/>
</dbReference>
<dbReference type="PANTHER" id="PTHR46796">
    <property type="entry name" value="HTH-TYPE TRANSCRIPTIONAL ACTIVATOR RHAS-RELATED"/>
    <property type="match status" value="1"/>
</dbReference>
<evidence type="ECO:0000313" key="5">
    <source>
        <dbReference type="EMBL" id="PTQ12045.1"/>
    </source>
</evidence>
<name>A0A2T5FZE7_9SPHN</name>
<accession>A0A2T5FZE7</accession>
<evidence type="ECO:0000256" key="3">
    <source>
        <dbReference type="ARBA" id="ARBA00023163"/>
    </source>
</evidence>
<dbReference type="AlphaFoldDB" id="A0A2T5FZE7"/>
<evidence type="ECO:0000256" key="2">
    <source>
        <dbReference type="ARBA" id="ARBA00023125"/>
    </source>
</evidence>
<keyword evidence="1" id="KW-0805">Transcription regulation</keyword>